<feature type="compositionally biased region" description="Basic and acidic residues" evidence="1">
    <location>
        <begin position="167"/>
        <end position="179"/>
    </location>
</feature>
<keyword evidence="2" id="KW-0812">Transmembrane</keyword>
<feature type="transmembrane region" description="Helical" evidence="2">
    <location>
        <begin position="53"/>
        <end position="77"/>
    </location>
</feature>
<evidence type="ECO:0000256" key="1">
    <source>
        <dbReference type="SAM" id="MobiDB-lite"/>
    </source>
</evidence>
<evidence type="ECO:0000256" key="2">
    <source>
        <dbReference type="SAM" id="Phobius"/>
    </source>
</evidence>
<sequence>MRSSTCRESLWQCTDFASKLQNTTECDTAVRAFKHDMPIHIGLSQEWSSKQKLMVWLTFIELLVAFVCVGLAVIVPVKVRIRIMAKKTAAPKSAESLESPEKSKRADRQHRHRPSGPGSSESQEDGKPGRPSSPKDKLSGEVGRRPSAEAGRPSSGEPDPFDPYNPPKKDSAERERKPGSLETASQPGSAESPDKPEPFPAFPGGAGSAEPVGKAPANQDAGNFFDIPKAPGNQPNNANKNAQFKSLCLHLHEYIG</sequence>
<evidence type="ECO:0000313" key="3">
    <source>
        <dbReference type="EMBL" id="KHJ94269.1"/>
    </source>
</evidence>
<accession>A0A0B1TAJ1</accession>
<proteinExistence type="predicted"/>
<gene>
    <name evidence="3" type="ORF">OESDEN_05797</name>
</gene>
<keyword evidence="4" id="KW-1185">Reference proteome</keyword>
<reference evidence="3 4" key="1">
    <citation type="submission" date="2014-03" db="EMBL/GenBank/DDBJ databases">
        <title>Draft genome of the hookworm Oesophagostomum dentatum.</title>
        <authorList>
            <person name="Mitreva M."/>
        </authorList>
    </citation>
    <scope>NUCLEOTIDE SEQUENCE [LARGE SCALE GENOMIC DNA]</scope>
    <source>
        <strain evidence="3 4">OD-Hann</strain>
    </source>
</reference>
<feature type="region of interest" description="Disordered" evidence="1">
    <location>
        <begin position="87"/>
        <end position="240"/>
    </location>
</feature>
<organism evidence="3 4">
    <name type="scientific">Oesophagostomum dentatum</name>
    <name type="common">Nodular worm</name>
    <dbReference type="NCBI Taxonomy" id="61180"/>
    <lineage>
        <taxon>Eukaryota</taxon>
        <taxon>Metazoa</taxon>
        <taxon>Ecdysozoa</taxon>
        <taxon>Nematoda</taxon>
        <taxon>Chromadorea</taxon>
        <taxon>Rhabditida</taxon>
        <taxon>Rhabditina</taxon>
        <taxon>Rhabditomorpha</taxon>
        <taxon>Strongyloidea</taxon>
        <taxon>Strongylidae</taxon>
        <taxon>Oesophagostomum</taxon>
    </lineage>
</organism>
<protein>
    <submittedName>
        <fullName evidence="3">Uncharacterized protein</fullName>
    </submittedName>
</protein>
<evidence type="ECO:0000313" key="4">
    <source>
        <dbReference type="Proteomes" id="UP000053660"/>
    </source>
</evidence>
<keyword evidence="2" id="KW-0472">Membrane</keyword>
<dbReference type="AlphaFoldDB" id="A0A0B1TAJ1"/>
<dbReference type="EMBL" id="KN550395">
    <property type="protein sequence ID" value="KHJ94269.1"/>
    <property type="molecule type" value="Genomic_DNA"/>
</dbReference>
<feature type="compositionally biased region" description="Basic and acidic residues" evidence="1">
    <location>
        <begin position="124"/>
        <end position="147"/>
    </location>
</feature>
<name>A0A0B1TAJ1_OESDE</name>
<keyword evidence="2" id="KW-1133">Transmembrane helix</keyword>
<dbReference type="Proteomes" id="UP000053660">
    <property type="component" value="Unassembled WGS sequence"/>
</dbReference>